<dbReference type="Proteomes" id="UP000767238">
    <property type="component" value="Unassembled WGS sequence"/>
</dbReference>
<accession>A0A9P8K2V7</accession>
<gene>
    <name evidence="2" type="ORF">KCV03_g9446</name>
</gene>
<dbReference type="OrthoDB" id="3894001at2759"/>
<comment type="caution">
    <text evidence="2">The sequence shown here is derived from an EMBL/GenBank/DDBJ whole genome shotgun (WGS) entry which is preliminary data.</text>
</comment>
<evidence type="ECO:0000313" key="3">
    <source>
        <dbReference type="Proteomes" id="UP000767238"/>
    </source>
</evidence>
<dbReference type="EMBL" id="JAHFYH010000121">
    <property type="protein sequence ID" value="KAH0212198.1"/>
    <property type="molecule type" value="Genomic_DNA"/>
</dbReference>
<protein>
    <submittedName>
        <fullName evidence="2">Uncharacterized protein</fullName>
    </submittedName>
</protein>
<organism evidence="2 3">
    <name type="scientific">Aureobasidium melanogenum</name>
    <name type="common">Aureobasidium pullulans var. melanogenum</name>
    <dbReference type="NCBI Taxonomy" id="46634"/>
    <lineage>
        <taxon>Eukaryota</taxon>
        <taxon>Fungi</taxon>
        <taxon>Dikarya</taxon>
        <taxon>Ascomycota</taxon>
        <taxon>Pezizomycotina</taxon>
        <taxon>Dothideomycetes</taxon>
        <taxon>Dothideomycetidae</taxon>
        <taxon>Dothideales</taxon>
        <taxon>Saccotheciaceae</taxon>
        <taxon>Aureobasidium</taxon>
    </lineage>
</organism>
<feature type="non-terminal residue" evidence="2">
    <location>
        <position position="189"/>
    </location>
</feature>
<dbReference type="AlphaFoldDB" id="A0A9P8K2V7"/>
<evidence type="ECO:0000256" key="1">
    <source>
        <dbReference type="SAM" id="MobiDB-lite"/>
    </source>
</evidence>
<evidence type="ECO:0000313" key="2">
    <source>
        <dbReference type="EMBL" id="KAH0212198.1"/>
    </source>
</evidence>
<proteinExistence type="predicted"/>
<feature type="compositionally biased region" description="Low complexity" evidence="1">
    <location>
        <begin position="23"/>
        <end position="49"/>
    </location>
</feature>
<sequence>MADTFFLGDGSGSWIMTDPPELSSTGTETSGSDSADGSSTPTQSQTTNNNVEDLDALLATASDLRLATTSRITDLLSRLASHITSLQEHHAIYHNQSGQHSRAGTPSDLQMMVYHSQKRLEVQALIQETLGQGSQLINNVLVLLGEKAELVGVEIDSDEMREWLDDWAGFGLDLDQFQRLLNEAIMERP</sequence>
<feature type="region of interest" description="Disordered" evidence="1">
    <location>
        <begin position="1"/>
        <end position="49"/>
    </location>
</feature>
<name>A0A9P8K2V7_AURME</name>
<reference evidence="2" key="2">
    <citation type="submission" date="2021-08" db="EMBL/GenBank/DDBJ databases">
        <authorList>
            <person name="Gostincar C."/>
            <person name="Sun X."/>
            <person name="Song Z."/>
            <person name="Gunde-Cimerman N."/>
        </authorList>
    </citation>
    <scope>NUCLEOTIDE SEQUENCE</scope>
    <source>
        <strain evidence="2">EXF-8016</strain>
    </source>
</reference>
<reference evidence="2" key="1">
    <citation type="journal article" date="2021" name="J Fungi (Basel)">
        <title>Virulence traits and population genomics of the black yeast Aureobasidium melanogenum.</title>
        <authorList>
            <person name="Cernosa A."/>
            <person name="Sun X."/>
            <person name="Gostincar C."/>
            <person name="Fang C."/>
            <person name="Gunde-Cimerman N."/>
            <person name="Song Z."/>
        </authorList>
    </citation>
    <scope>NUCLEOTIDE SEQUENCE</scope>
    <source>
        <strain evidence="2">EXF-8016</strain>
    </source>
</reference>